<evidence type="ECO:0000259" key="5">
    <source>
        <dbReference type="PROSITE" id="PS51387"/>
    </source>
</evidence>
<gene>
    <name evidence="6" type="ORF">Z520_06960</name>
</gene>
<dbReference type="InterPro" id="IPR016167">
    <property type="entry name" value="FAD-bd_PCMH_sub1"/>
</dbReference>
<dbReference type="InterPro" id="IPR006094">
    <property type="entry name" value="Oxid_FAD_bind_N"/>
</dbReference>
<dbReference type="VEuPathDB" id="FungiDB:Z520_06960"/>
<dbReference type="Proteomes" id="UP000053411">
    <property type="component" value="Unassembled WGS sequence"/>
</dbReference>
<dbReference type="PANTHER" id="PTHR42973:SF7">
    <property type="entry name" value="FAD-BINDING PCMH-TYPE DOMAIN-CONTAINING PROTEIN"/>
    <property type="match status" value="1"/>
</dbReference>
<keyword evidence="3" id="KW-0274">FAD</keyword>
<dbReference type="OrthoDB" id="363185at2759"/>
<dbReference type="RefSeq" id="XP_016631631.1">
    <property type="nucleotide sequence ID" value="XM_016777460.1"/>
</dbReference>
<dbReference type="PANTHER" id="PTHR42973">
    <property type="entry name" value="BINDING OXIDOREDUCTASE, PUTATIVE (AFU_ORTHOLOGUE AFUA_1G17690)-RELATED"/>
    <property type="match status" value="1"/>
</dbReference>
<dbReference type="AlphaFoldDB" id="A0A0D2KLH9"/>
<evidence type="ECO:0000256" key="4">
    <source>
        <dbReference type="ARBA" id="ARBA00023002"/>
    </source>
</evidence>
<dbReference type="PROSITE" id="PS00862">
    <property type="entry name" value="OX2_COVAL_FAD"/>
    <property type="match status" value="1"/>
</dbReference>
<sequence length="459" mass="50240">MGSVKETHPLLADLFKRPDLEVLTASSTGWTDVRATYIIDNPARPLAIARPKNASEVSAFVQAARRHGVKISVRAGGHDTFGRSIAEGCLVIDMRKMKTIEIAQDCKTATLGGGVLIGEVIETLASRKLTTPFGYFPTIGYAGWAMMGGYGWLAPRFGLGVDQILRARVVTWQGDIIEADGELLKGIRGAGGNFGIVVELGIKIYPFEKASFLSGTILFHTAEIRETARKYFSGYNAMTKSPYGAVSPFWYPKQDMSGWTFAINFAWSSPDMEAGRQYLEQLAALAEGADTSLVKEMTPIELINLIISWTPNRAYGYEGCNAVSFARITERAADVVGEFLSKVPVDSANLLLIHEMRGTSAEPDPGSCFGARLPHSVMELVGVAVNPDNVRASKQRFRELYDALHGTGDALGVTYASLTQTRDTNIRGLFGKEYPFVMELKNKYDPEGVFDNTEPRLRP</sequence>
<dbReference type="InterPro" id="IPR006093">
    <property type="entry name" value="Oxy_OxRdtase_FAD_BS"/>
</dbReference>
<dbReference type="InterPro" id="IPR016166">
    <property type="entry name" value="FAD-bd_PCMH"/>
</dbReference>
<dbReference type="EMBL" id="KN848074">
    <property type="protein sequence ID" value="KIX97508.1"/>
    <property type="molecule type" value="Genomic_DNA"/>
</dbReference>
<dbReference type="SUPFAM" id="SSF56176">
    <property type="entry name" value="FAD-binding/transporter-associated domain-like"/>
    <property type="match status" value="1"/>
</dbReference>
<feature type="domain" description="FAD-binding PCMH-type" evidence="5">
    <location>
        <begin position="41"/>
        <end position="207"/>
    </location>
</feature>
<dbReference type="InterPro" id="IPR050416">
    <property type="entry name" value="FAD-linked_Oxidoreductase"/>
</dbReference>
<dbReference type="GO" id="GO:0071949">
    <property type="term" value="F:FAD binding"/>
    <property type="evidence" value="ECO:0007669"/>
    <property type="project" value="InterPro"/>
</dbReference>
<keyword evidence="7" id="KW-1185">Reference proteome</keyword>
<dbReference type="InterPro" id="IPR016169">
    <property type="entry name" value="FAD-bd_PCMH_sub2"/>
</dbReference>
<dbReference type="InterPro" id="IPR036318">
    <property type="entry name" value="FAD-bd_PCMH-like_sf"/>
</dbReference>
<dbReference type="Pfam" id="PF01565">
    <property type="entry name" value="FAD_binding_4"/>
    <property type="match status" value="1"/>
</dbReference>
<evidence type="ECO:0000256" key="2">
    <source>
        <dbReference type="ARBA" id="ARBA00022630"/>
    </source>
</evidence>
<dbReference type="Gene3D" id="3.40.462.20">
    <property type="match status" value="1"/>
</dbReference>
<keyword evidence="2" id="KW-0285">Flavoprotein</keyword>
<dbReference type="InterPro" id="IPR016164">
    <property type="entry name" value="FAD-linked_Oxase-like_C"/>
</dbReference>
<dbReference type="GO" id="GO:0016491">
    <property type="term" value="F:oxidoreductase activity"/>
    <property type="evidence" value="ECO:0007669"/>
    <property type="project" value="UniProtKB-KW"/>
</dbReference>
<dbReference type="Gene3D" id="3.30.43.10">
    <property type="entry name" value="Uridine Diphospho-n-acetylenolpyruvylglucosamine Reductase, domain 2"/>
    <property type="match status" value="1"/>
</dbReference>
<evidence type="ECO:0000313" key="6">
    <source>
        <dbReference type="EMBL" id="KIX97508.1"/>
    </source>
</evidence>
<dbReference type="Gene3D" id="3.30.465.10">
    <property type="match status" value="1"/>
</dbReference>
<dbReference type="STRING" id="1442371.A0A0D2KLH9"/>
<keyword evidence="4" id="KW-0560">Oxidoreductase</keyword>
<proteinExistence type="inferred from homology"/>
<dbReference type="GeneID" id="27712706"/>
<name>A0A0D2KLH9_9EURO</name>
<organism evidence="6 7">
    <name type="scientific">Fonsecaea multimorphosa CBS 102226</name>
    <dbReference type="NCBI Taxonomy" id="1442371"/>
    <lineage>
        <taxon>Eukaryota</taxon>
        <taxon>Fungi</taxon>
        <taxon>Dikarya</taxon>
        <taxon>Ascomycota</taxon>
        <taxon>Pezizomycotina</taxon>
        <taxon>Eurotiomycetes</taxon>
        <taxon>Chaetothyriomycetidae</taxon>
        <taxon>Chaetothyriales</taxon>
        <taxon>Herpotrichiellaceae</taxon>
        <taxon>Fonsecaea</taxon>
    </lineage>
</organism>
<accession>A0A0D2KLH9</accession>
<reference evidence="6 7" key="1">
    <citation type="submission" date="2015-01" db="EMBL/GenBank/DDBJ databases">
        <title>The Genome Sequence of Fonsecaea multimorphosa CBS 102226.</title>
        <authorList>
            <consortium name="The Broad Institute Genomics Platform"/>
            <person name="Cuomo C."/>
            <person name="de Hoog S."/>
            <person name="Gorbushina A."/>
            <person name="Stielow B."/>
            <person name="Teixiera M."/>
            <person name="Abouelleil A."/>
            <person name="Chapman S.B."/>
            <person name="Priest M."/>
            <person name="Young S.K."/>
            <person name="Wortman J."/>
            <person name="Nusbaum C."/>
            <person name="Birren B."/>
        </authorList>
    </citation>
    <scope>NUCLEOTIDE SEQUENCE [LARGE SCALE GENOMIC DNA]</scope>
    <source>
        <strain evidence="6 7">CBS 102226</strain>
    </source>
</reference>
<dbReference type="PROSITE" id="PS51387">
    <property type="entry name" value="FAD_PCMH"/>
    <property type="match status" value="1"/>
</dbReference>
<protein>
    <recommendedName>
        <fullName evidence="5">FAD-binding PCMH-type domain-containing protein</fullName>
    </recommendedName>
</protein>
<comment type="similarity">
    <text evidence="1">Belongs to the oxygen-dependent FAD-linked oxidoreductase family.</text>
</comment>
<dbReference type="SUPFAM" id="SSF55103">
    <property type="entry name" value="FAD-linked oxidases, C-terminal domain"/>
    <property type="match status" value="1"/>
</dbReference>
<evidence type="ECO:0000256" key="1">
    <source>
        <dbReference type="ARBA" id="ARBA00005466"/>
    </source>
</evidence>
<evidence type="ECO:0000256" key="3">
    <source>
        <dbReference type="ARBA" id="ARBA00022827"/>
    </source>
</evidence>
<evidence type="ECO:0000313" key="7">
    <source>
        <dbReference type="Proteomes" id="UP000053411"/>
    </source>
</evidence>